<dbReference type="Gene3D" id="1.25.40.10">
    <property type="entry name" value="Tetratricopeptide repeat domain"/>
    <property type="match status" value="1"/>
</dbReference>
<dbReference type="InterPro" id="IPR011990">
    <property type="entry name" value="TPR-like_helical_dom_sf"/>
</dbReference>
<organism evidence="3 4">
    <name type="scientific">Comamonas serinivorans</name>
    <dbReference type="NCBI Taxonomy" id="1082851"/>
    <lineage>
        <taxon>Bacteria</taxon>
        <taxon>Pseudomonadati</taxon>
        <taxon>Pseudomonadota</taxon>
        <taxon>Betaproteobacteria</taxon>
        <taxon>Burkholderiales</taxon>
        <taxon>Comamonadaceae</taxon>
        <taxon>Comamonas</taxon>
    </lineage>
</organism>
<accession>A0A1Y0EMM4</accession>
<dbReference type="KEGG" id="cser:CCO03_09500"/>
<proteinExistence type="predicted"/>
<feature type="region of interest" description="Disordered" evidence="1">
    <location>
        <begin position="262"/>
        <end position="281"/>
    </location>
</feature>
<dbReference type="Proteomes" id="UP000196138">
    <property type="component" value="Chromosome"/>
</dbReference>
<dbReference type="SMART" id="SM00671">
    <property type="entry name" value="SEL1"/>
    <property type="match status" value="1"/>
</dbReference>
<gene>
    <name evidence="3" type="ORF">CCO03_09500</name>
</gene>
<keyword evidence="2" id="KW-1133">Transmembrane helix</keyword>
<feature type="region of interest" description="Disordered" evidence="1">
    <location>
        <begin position="19"/>
        <end position="48"/>
    </location>
</feature>
<reference evidence="3 4" key="1">
    <citation type="submission" date="2017-05" db="EMBL/GenBank/DDBJ databases">
        <authorList>
            <person name="Song R."/>
            <person name="Chenine A.L."/>
            <person name="Ruprecht R.M."/>
        </authorList>
    </citation>
    <scope>NUCLEOTIDE SEQUENCE [LARGE SCALE GENOMIC DNA]</scope>
    <source>
        <strain evidence="3 4">DSM 26136</strain>
    </source>
</reference>
<dbReference type="Pfam" id="PF08238">
    <property type="entry name" value="Sel1"/>
    <property type="match status" value="2"/>
</dbReference>
<protein>
    <recommendedName>
        <fullName evidence="5">Sel1 repeat family protein</fullName>
    </recommendedName>
</protein>
<sequence length="394" mass="41842">MASRSPCNRCSGRCCPAARPAPPSCKRRPLRQRALPPHGSLPVPRRGAEGVRSMSISLTLPPPDMHKPSWHWIVDRLLGWVVAIVVLLIVGFAACAWAQPRALPGAAIDPVGPTSSTIVLPPQATEVIEAGPIHLPDLEAVPPSRETLQIKQAGTAEVQQSLARLTQQANAPSREGAQAAWQLGLVHLHGAGVPVDPVQAQSWFERAAQSGAAQAQAGLAWCHLQGCTTPRIQTAPARPSRPCVPCHAAAPTTCNGCWPSNKRLSPSPSPAPPATLPPPRTTACYRLRRAKATRRPASSWASARPRSSAMPTLSAGSAVLRGRAPLTSTCSAWATLCSAKRNSPRPTPRVRRPCSTRRSACIAARADRPTTPKPFACTNKPPNSGMRQPSPCWS</sequence>
<keyword evidence="2" id="KW-0812">Transmembrane</keyword>
<keyword evidence="4" id="KW-1185">Reference proteome</keyword>
<feature type="transmembrane region" description="Helical" evidence="2">
    <location>
        <begin position="77"/>
        <end position="99"/>
    </location>
</feature>
<evidence type="ECO:0000256" key="2">
    <source>
        <dbReference type="SAM" id="Phobius"/>
    </source>
</evidence>
<feature type="compositionally biased region" description="Pro residues" evidence="1">
    <location>
        <begin position="267"/>
        <end position="280"/>
    </location>
</feature>
<feature type="region of interest" description="Disordered" evidence="1">
    <location>
        <begin position="292"/>
        <end position="311"/>
    </location>
</feature>
<name>A0A1Y0EMM4_9BURK</name>
<feature type="region of interest" description="Disordered" evidence="1">
    <location>
        <begin position="370"/>
        <end position="394"/>
    </location>
</feature>
<evidence type="ECO:0008006" key="5">
    <source>
        <dbReference type="Google" id="ProtNLM"/>
    </source>
</evidence>
<feature type="compositionally biased region" description="Low complexity" evidence="1">
    <location>
        <begin position="295"/>
        <end position="309"/>
    </location>
</feature>
<evidence type="ECO:0000313" key="4">
    <source>
        <dbReference type="Proteomes" id="UP000196138"/>
    </source>
</evidence>
<evidence type="ECO:0000256" key="1">
    <source>
        <dbReference type="SAM" id="MobiDB-lite"/>
    </source>
</evidence>
<dbReference type="InterPro" id="IPR006597">
    <property type="entry name" value="Sel1-like"/>
</dbReference>
<keyword evidence="2" id="KW-0472">Membrane</keyword>
<dbReference type="EMBL" id="CP021455">
    <property type="protein sequence ID" value="ARU04883.1"/>
    <property type="molecule type" value="Genomic_DNA"/>
</dbReference>
<dbReference type="SUPFAM" id="SSF81901">
    <property type="entry name" value="HCP-like"/>
    <property type="match status" value="1"/>
</dbReference>
<evidence type="ECO:0000313" key="3">
    <source>
        <dbReference type="EMBL" id="ARU04883.1"/>
    </source>
</evidence>
<feature type="compositionally biased region" description="Polar residues" evidence="1">
    <location>
        <begin position="380"/>
        <end position="394"/>
    </location>
</feature>
<dbReference type="AlphaFoldDB" id="A0A1Y0EMM4"/>